<proteinExistence type="inferred from homology"/>
<evidence type="ECO:0000256" key="6">
    <source>
        <dbReference type="ARBA" id="ARBA00023002"/>
    </source>
</evidence>
<gene>
    <name evidence="12" type="ORF">OSCT_2996</name>
</gene>
<organism evidence="12 13">
    <name type="scientific">Oscillochloris trichoides DG-6</name>
    <dbReference type="NCBI Taxonomy" id="765420"/>
    <lineage>
        <taxon>Bacteria</taxon>
        <taxon>Bacillati</taxon>
        <taxon>Chloroflexota</taxon>
        <taxon>Chloroflexia</taxon>
        <taxon>Chloroflexales</taxon>
        <taxon>Chloroflexineae</taxon>
        <taxon>Oscillochloridaceae</taxon>
        <taxon>Oscillochloris</taxon>
    </lineage>
</organism>
<dbReference type="InterPro" id="IPR038354">
    <property type="entry name" value="VKOR_sf"/>
</dbReference>
<comment type="similarity">
    <text evidence="2">Belongs to the VKOR family.</text>
</comment>
<feature type="transmembrane region" description="Helical" evidence="10">
    <location>
        <begin position="168"/>
        <end position="187"/>
    </location>
</feature>
<dbReference type="Pfam" id="PF07884">
    <property type="entry name" value="VKOR"/>
    <property type="match status" value="1"/>
</dbReference>
<evidence type="ECO:0000313" key="12">
    <source>
        <dbReference type="EMBL" id="EFO79163.1"/>
    </source>
</evidence>
<dbReference type="GO" id="GO:0016491">
    <property type="term" value="F:oxidoreductase activity"/>
    <property type="evidence" value="ECO:0007669"/>
    <property type="project" value="UniProtKB-KW"/>
</dbReference>
<dbReference type="Gene3D" id="1.20.1440.130">
    <property type="entry name" value="VKOR domain"/>
    <property type="match status" value="1"/>
</dbReference>
<feature type="transmembrane region" description="Helical" evidence="10">
    <location>
        <begin position="305"/>
        <end position="329"/>
    </location>
</feature>
<name>E1II45_9CHLR</name>
<reference evidence="12 13" key="1">
    <citation type="journal article" date="2011" name="J. Bacteriol.">
        <title>Draft genome sequence of the anoxygenic filamentous phototrophic bacterium Oscillochloris trichoides subsp. DG-6.</title>
        <authorList>
            <person name="Kuznetsov B.B."/>
            <person name="Ivanovsky R.N."/>
            <person name="Keppen O.I."/>
            <person name="Sukhacheva M.V."/>
            <person name="Bumazhkin B.K."/>
            <person name="Patutina E.O."/>
            <person name="Beletsky A.V."/>
            <person name="Mardanov A.V."/>
            <person name="Baslerov R.V."/>
            <person name="Panteleeva A.N."/>
            <person name="Kolganova T.V."/>
            <person name="Ravin N.V."/>
            <person name="Skryabin K.G."/>
        </authorList>
    </citation>
    <scope>NUCLEOTIDE SEQUENCE [LARGE SCALE GENOMIC DNA]</scope>
    <source>
        <strain evidence="12 13">DG-6</strain>
    </source>
</reference>
<feature type="domain" description="Vitamin K epoxide reductase" evidence="11">
    <location>
        <begin position="197"/>
        <end position="332"/>
    </location>
</feature>
<dbReference type="Proteomes" id="UP000054010">
    <property type="component" value="Unassembled WGS sequence"/>
</dbReference>
<dbReference type="GO" id="GO:0016020">
    <property type="term" value="C:membrane"/>
    <property type="evidence" value="ECO:0007669"/>
    <property type="project" value="UniProtKB-SubCell"/>
</dbReference>
<keyword evidence="5 10" id="KW-1133">Transmembrane helix</keyword>
<dbReference type="STRING" id="765420.OSCT_2996"/>
<keyword evidence="3 10" id="KW-0812">Transmembrane</keyword>
<keyword evidence="7 10" id="KW-0472">Membrane</keyword>
<feature type="transmembrane region" description="Helical" evidence="10">
    <location>
        <begin position="247"/>
        <end position="269"/>
    </location>
</feature>
<dbReference type="SUPFAM" id="SSF52833">
    <property type="entry name" value="Thioredoxin-like"/>
    <property type="match status" value="1"/>
</dbReference>
<keyword evidence="13" id="KW-1185">Reference proteome</keyword>
<evidence type="ECO:0000256" key="4">
    <source>
        <dbReference type="ARBA" id="ARBA00022719"/>
    </source>
</evidence>
<evidence type="ECO:0000256" key="7">
    <source>
        <dbReference type="ARBA" id="ARBA00023136"/>
    </source>
</evidence>
<evidence type="ECO:0000256" key="3">
    <source>
        <dbReference type="ARBA" id="ARBA00022692"/>
    </source>
</evidence>
<keyword evidence="6" id="KW-0560">Oxidoreductase</keyword>
<dbReference type="GO" id="GO:0048038">
    <property type="term" value="F:quinone binding"/>
    <property type="evidence" value="ECO:0007669"/>
    <property type="project" value="UniProtKB-KW"/>
</dbReference>
<dbReference type="OrthoDB" id="9783799at2"/>
<keyword evidence="8" id="KW-1015">Disulfide bond</keyword>
<evidence type="ECO:0000256" key="1">
    <source>
        <dbReference type="ARBA" id="ARBA00004141"/>
    </source>
</evidence>
<dbReference type="SMART" id="SM00756">
    <property type="entry name" value="VKc"/>
    <property type="match status" value="1"/>
</dbReference>
<dbReference type="AlphaFoldDB" id="E1II45"/>
<evidence type="ECO:0000256" key="5">
    <source>
        <dbReference type="ARBA" id="ARBA00022989"/>
    </source>
</evidence>
<keyword evidence="4" id="KW-0874">Quinone</keyword>
<evidence type="ECO:0000256" key="2">
    <source>
        <dbReference type="ARBA" id="ARBA00006214"/>
    </source>
</evidence>
<protein>
    <submittedName>
        <fullName evidence="12">Vitamin K epoxide reductase</fullName>
    </submittedName>
</protein>
<dbReference type="eggNOG" id="COG0526">
    <property type="taxonomic scope" value="Bacteria"/>
</dbReference>
<evidence type="ECO:0000313" key="13">
    <source>
        <dbReference type="Proteomes" id="UP000054010"/>
    </source>
</evidence>
<sequence length="350" mass="37369">MVHLPHRRLLSLFSLLGLMLALVGIRSTQAQEVAAHAVLFFSPSCPHCHIVIDQVLPPLQERYGNQLQILMVDSSQSDGQALYQEAVRTFAISQDRQGVPALVFGNEVLVGSGEIPSRLPGLIVQTLAAGGNSWPAIPGLEPWIANQGTASTSPVAQSPFKRDPLGNSLAVTMLLVMIGSVVAVLVRAKPPFKPTLEPWRVRAIPILALVGIAVASYLAFVEVTGSDAVCGPVGDCNTVQQSPYAKLFGILPIGVLGVIGYIAILIAWALRNRPQPLGGQAIKAIPIMAFLGTIFSIYLTYLEPFVIGATCMWCLTSAVIITALLWIALPETAPQVQRGKGRAVKQNHPS</sequence>
<feature type="transmembrane region" description="Helical" evidence="10">
    <location>
        <begin position="199"/>
        <end position="220"/>
    </location>
</feature>
<dbReference type="EMBL" id="ADVR01000122">
    <property type="protein sequence ID" value="EFO79163.1"/>
    <property type="molecule type" value="Genomic_DNA"/>
</dbReference>
<dbReference type="InterPro" id="IPR012932">
    <property type="entry name" value="VKOR"/>
</dbReference>
<comment type="subcellular location">
    <subcellularLocation>
        <location evidence="1">Membrane</location>
        <topology evidence="1">Multi-pass membrane protein</topology>
    </subcellularLocation>
</comment>
<dbReference type="InterPro" id="IPR044698">
    <property type="entry name" value="VKOR/LTO1"/>
</dbReference>
<feature type="transmembrane region" description="Helical" evidence="10">
    <location>
        <begin position="281"/>
        <end position="299"/>
    </location>
</feature>
<evidence type="ECO:0000259" key="11">
    <source>
        <dbReference type="SMART" id="SM00756"/>
    </source>
</evidence>
<dbReference type="PANTHER" id="PTHR34573:SF1">
    <property type="entry name" value="VITAMIN K EPOXIDE REDUCTASE DOMAIN-CONTAINING PROTEIN"/>
    <property type="match status" value="1"/>
</dbReference>
<evidence type="ECO:0000256" key="8">
    <source>
        <dbReference type="ARBA" id="ARBA00023157"/>
    </source>
</evidence>
<accession>E1II45</accession>
<dbReference type="CDD" id="cd02972">
    <property type="entry name" value="DsbA_family"/>
    <property type="match status" value="1"/>
</dbReference>
<keyword evidence="9" id="KW-0676">Redox-active center</keyword>
<evidence type="ECO:0000256" key="10">
    <source>
        <dbReference type="SAM" id="Phobius"/>
    </source>
</evidence>
<dbReference type="PANTHER" id="PTHR34573">
    <property type="entry name" value="VKC DOMAIN-CONTAINING PROTEIN"/>
    <property type="match status" value="1"/>
</dbReference>
<dbReference type="CDD" id="cd12916">
    <property type="entry name" value="VKOR_1"/>
    <property type="match status" value="1"/>
</dbReference>
<dbReference type="InterPro" id="IPR036249">
    <property type="entry name" value="Thioredoxin-like_sf"/>
</dbReference>
<evidence type="ECO:0000256" key="9">
    <source>
        <dbReference type="ARBA" id="ARBA00023284"/>
    </source>
</evidence>
<dbReference type="PROSITE" id="PS51354">
    <property type="entry name" value="GLUTAREDOXIN_2"/>
    <property type="match status" value="1"/>
</dbReference>
<dbReference type="HOGENOM" id="CLU_826197_0_0_0"/>
<comment type="caution">
    <text evidence="12">The sequence shown here is derived from an EMBL/GenBank/DDBJ whole genome shotgun (WGS) entry which is preliminary data.</text>
</comment>
<dbReference type="eggNOG" id="COG4243">
    <property type="taxonomic scope" value="Bacteria"/>
</dbReference>